<name>A0A1T4TDS3_9HYPH</name>
<dbReference type="Proteomes" id="UP000190092">
    <property type="component" value="Unassembled WGS sequence"/>
</dbReference>
<organism evidence="2 3">
    <name type="scientific">Enhydrobacter aerosaccus</name>
    <dbReference type="NCBI Taxonomy" id="225324"/>
    <lineage>
        <taxon>Bacteria</taxon>
        <taxon>Pseudomonadati</taxon>
        <taxon>Pseudomonadota</taxon>
        <taxon>Alphaproteobacteria</taxon>
        <taxon>Hyphomicrobiales</taxon>
        <taxon>Enhydrobacter</taxon>
    </lineage>
</organism>
<evidence type="ECO:0000313" key="3">
    <source>
        <dbReference type="Proteomes" id="UP000190092"/>
    </source>
</evidence>
<dbReference type="OrthoDB" id="7376243at2"/>
<dbReference type="STRING" id="225324.SAMN02745126_06050"/>
<keyword evidence="3" id="KW-1185">Reference proteome</keyword>
<evidence type="ECO:0000313" key="2">
    <source>
        <dbReference type="EMBL" id="SKA38566.1"/>
    </source>
</evidence>
<feature type="compositionally biased region" description="Low complexity" evidence="1">
    <location>
        <begin position="44"/>
        <end position="58"/>
    </location>
</feature>
<reference evidence="3" key="1">
    <citation type="submission" date="2017-02" db="EMBL/GenBank/DDBJ databases">
        <authorList>
            <person name="Varghese N."/>
            <person name="Submissions S."/>
        </authorList>
    </citation>
    <scope>NUCLEOTIDE SEQUENCE [LARGE SCALE GENOMIC DNA]</scope>
    <source>
        <strain evidence="3">ATCC 27094</strain>
    </source>
</reference>
<accession>A0A1T4TDS3</accession>
<feature type="region of interest" description="Disordered" evidence="1">
    <location>
        <begin position="33"/>
        <end position="58"/>
    </location>
</feature>
<evidence type="ECO:0000256" key="1">
    <source>
        <dbReference type="SAM" id="MobiDB-lite"/>
    </source>
</evidence>
<dbReference type="AlphaFoldDB" id="A0A1T4TDS3"/>
<proteinExistence type="predicted"/>
<gene>
    <name evidence="2" type="ORF">SAMN02745126_06050</name>
</gene>
<dbReference type="EMBL" id="FUWJ01000016">
    <property type="protein sequence ID" value="SKA38566.1"/>
    <property type="molecule type" value="Genomic_DNA"/>
</dbReference>
<sequence>MGLLLKFVMLGVVAYVAWNTARRWLGLLGGSGANRPVSGNRQTPAARSASPAPAAPRRPVVEDTKACPVCGAYVSVSAGKCGRSDCPQG</sequence>
<protein>
    <submittedName>
        <fullName evidence="2">Uncharacterized protein</fullName>
    </submittedName>
</protein>
<dbReference type="RefSeq" id="WP_085937790.1">
    <property type="nucleotide sequence ID" value="NZ_FUWJ01000016.1"/>
</dbReference>